<name>A0AAD0Z214_CHRID</name>
<accession>A0AAD0Z214</accession>
<evidence type="ECO:0008006" key="3">
    <source>
        <dbReference type="Google" id="ProtNLM"/>
    </source>
</evidence>
<evidence type="ECO:0000313" key="1">
    <source>
        <dbReference type="EMBL" id="AZB19479.1"/>
    </source>
</evidence>
<protein>
    <recommendedName>
        <fullName evidence="3">Lipoprotein</fullName>
    </recommendedName>
</protein>
<dbReference type="Proteomes" id="UP000269015">
    <property type="component" value="Chromosome"/>
</dbReference>
<gene>
    <name evidence="1" type="ORF">EG352_17720</name>
</gene>
<dbReference type="PROSITE" id="PS51257">
    <property type="entry name" value="PROKAR_LIPOPROTEIN"/>
    <property type="match status" value="1"/>
</dbReference>
<dbReference type="KEGG" id="cio:CEQ15_20965"/>
<reference evidence="1 2" key="1">
    <citation type="submission" date="2018-11" db="EMBL/GenBank/DDBJ databases">
        <title>Proposal to divide the Flavobacteriaceae and reorganize its genera based on Amino Acid Identity values calculated from whole genome sequences.</title>
        <authorList>
            <person name="Nicholson A.C."/>
            <person name="Gulvik C.A."/>
            <person name="Whitney A.M."/>
            <person name="Humrighouse B.W."/>
            <person name="Bell M."/>
            <person name="Holmes B."/>
            <person name="Steigerwalt A.G."/>
            <person name="Villarma A."/>
            <person name="Sheth M."/>
            <person name="Batra D."/>
            <person name="Pryor J."/>
            <person name="Bernardet J.-F."/>
            <person name="Hugo C."/>
            <person name="Kampfer P."/>
            <person name="Newman J."/>
            <person name="McQuiston J.R."/>
        </authorList>
    </citation>
    <scope>NUCLEOTIDE SEQUENCE [LARGE SCALE GENOMIC DNA]</scope>
    <source>
        <strain evidence="1 2">H5559</strain>
    </source>
</reference>
<sequence>MKNIIVMITGMFFLFTSCVDEKKQKVQDQEQCSQNKNIEFKYDSLTLKFMDKYKNVNLDKAQIFHIKNGKSILLPHTLKQQDSQLKIKNITGLQTTDTLEVKVAENLNFKLYNFKNMPYYGGKQMLGCCLGQYMIKDKKIDVPYYDILNIY</sequence>
<proteinExistence type="predicted"/>
<evidence type="ECO:0000313" key="2">
    <source>
        <dbReference type="Proteomes" id="UP000269015"/>
    </source>
</evidence>
<dbReference type="RefSeq" id="WP_027373936.1">
    <property type="nucleotide sequence ID" value="NZ_CP022058.2"/>
</dbReference>
<dbReference type="AlphaFoldDB" id="A0AAD0Z214"/>
<organism evidence="1 2">
    <name type="scientific">Chryseobacterium indologenes</name>
    <name type="common">Flavobacterium indologenes</name>
    <dbReference type="NCBI Taxonomy" id="253"/>
    <lineage>
        <taxon>Bacteria</taxon>
        <taxon>Pseudomonadati</taxon>
        <taxon>Bacteroidota</taxon>
        <taxon>Flavobacteriia</taxon>
        <taxon>Flavobacteriales</taxon>
        <taxon>Weeksellaceae</taxon>
        <taxon>Chryseobacterium group</taxon>
        <taxon>Chryseobacterium</taxon>
    </lineage>
</organism>
<dbReference type="EMBL" id="CP033930">
    <property type="protein sequence ID" value="AZB19479.1"/>
    <property type="molecule type" value="Genomic_DNA"/>
</dbReference>